<reference evidence="7" key="1">
    <citation type="submission" date="2016-10" db="EMBL/GenBank/DDBJ databases">
        <authorList>
            <person name="Varghese N."/>
            <person name="Submissions S."/>
        </authorList>
    </citation>
    <scope>NUCLEOTIDE SEQUENCE [LARGE SCALE GENOMIC DNA]</scope>
    <source>
        <strain evidence="7">DSM 1565</strain>
    </source>
</reference>
<dbReference type="PANTHER" id="PTHR47053">
    <property type="entry name" value="MUREIN DD-ENDOPEPTIDASE MEPH-RELATED"/>
    <property type="match status" value="1"/>
</dbReference>
<evidence type="ECO:0000256" key="1">
    <source>
        <dbReference type="ARBA" id="ARBA00007074"/>
    </source>
</evidence>
<dbReference type="InterPro" id="IPR041382">
    <property type="entry name" value="SH3_16"/>
</dbReference>
<keyword evidence="3" id="KW-0378">Hydrolase</keyword>
<keyword evidence="2" id="KW-0645">Protease</keyword>
<keyword evidence="4" id="KW-0788">Thiol protease</keyword>
<evidence type="ECO:0000259" key="5">
    <source>
        <dbReference type="PROSITE" id="PS51935"/>
    </source>
</evidence>
<dbReference type="STRING" id="51670.SAMN04488557_0460"/>
<evidence type="ECO:0000256" key="4">
    <source>
        <dbReference type="ARBA" id="ARBA00022807"/>
    </source>
</evidence>
<dbReference type="Pfam" id="PF18348">
    <property type="entry name" value="SH3_16"/>
    <property type="match status" value="1"/>
</dbReference>
<dbReference type="InterPro" id="IPR038765">
    <property type="entry name" value="Papain-like_cys_pep_sf"/>
</dbReference>
<feature type="domain" description="NlpC/P60" evidence="5">
    <location>
        <begin position="166"/>
        <end position="292"/>
    </location>
</feature>
<dbReference type="SUPFAM" id="SSF54001">
    <property type="entry name" value="Cysteine proteinases"/>
    <property type="match status" value="1"/>
</dbReference>
<dbReference type="Gene3D" id="3.90.1720.10">
    <property type="entry name" value="endopeptidase domain like (from Nostoc punctiforme)"/>
    <property type="match status" value="1"/>
</dbReference>
<dbReference type="EMBL" id="FPCH01000001">
    <property type="protein sequence ID" value="SFV26403.1"/>
    <property type="molecule type" value="Genomic_DNA"/>
</dbReference>
<dbReference type="Gene3D" id="2.30.30.40">
    <property type="entry name" value="SH3 Domains"/>
    <property type="match status" value="1"/>
</dbReference>
<proteinExistence type="inferred from homology"/>
<dbReference type="AlphaFoldDB" id="A0A1I7MVH2"/>
<dbReference type="Pfam" id="PF00877">
    <property type="entry name" value="NLPC_P60"/>
    <property type="match status" value="1"/>
</dbReference>
<gene>
    <name evidence="6" type="ORF">SAMN04488557_0460</name>
</gene>
<dbReference type="Proteomes" id="UP000199423">
    <property type="component" value="Unassembled WGS sequence"/>
</dbReference>
<name>A0A1I7MVH2_9HYPH</name>
<accession>A0A1I7MVH2</accession>
<dbReference type="GO" id="GO:0008234">
    <property type="term" value="F:cysteine-type peptidase activity"/>
    <property type="evidence" value="ECO:0007669"/>
    <property type="project" value="UniProtKB-KW"/>
</dbReference>
<comment type="similarity">
    <text evidence="1">Belongs to the peptidase C40 family.</text>
</comment>
<sequence length="298" mass="32445">MTTGVSQRTAGSLDPRRNAFRPDLAAKSLEGVIRAERYVTGEPGFVVRSTVPLRKQPDPSCGFETEVLFGESLTIFDDANGWAWVQLARDGYVGYLRSDTIARGAIRPTHRVQTLGTFLYGAPDIKSPPIMHLALNTPLAVLGGDDRFFELEGGGFIYARHASVKDRFVRDYAEIAERFIGTPYLWGGRTRVGIDCSGLVQTALQAGGIPAPRDSDMQQAELGDNVLVSEDLEGLARGDLVFWKGHVGIMLDGVMFIHANAYHMMVAVEPLAEAARRIAKSGSHISAIKRLAGRAPSF</sequence>
<dbReference type="PROSITE" id="PS51935">
    <property type="entry name" value="NLPC_P60"/>
    <property type="match status" value="1"/>
</dbReference>
<evidence type="ECO:0000313" key="6">
    <source>
        <dbReference type="EMBL" id="SFV26403.1"/>
    </source>
</evidence>
<dbReference type="RefSeq" id="WP_244531032.1">
    <property type="nucleotide sequence ID" value="NZ_FPCH01000001.1"/>
</dbReference>
<evidence type="ECO:0000313" key="7">
    <source>
        <dbReference type="Proteomes" id="UP000199423"/>
    </source>
</evidence>
<evidence type="ECO:0000256" key="3">
    <source>
        <dbReference type="ARBA" id="ARBA00022801"/>
    </source>
</evidence>
<evidence type="ECO:0000256" key="2">
    <source>
        <dbReference type="ARBA" id="ARBA00022670"/>
    </source>
</evidence>
<dbReference type="PANTHER" id="PTHR47053:SF1">
    <property type="entry name" value="MUREIN DD-ENDOPEPTIDASE MEPH-RELATED"/>
    <property type="match status" value="1"/>
</dbReference>
<dbReference type="GO" id="GO:0006508">
    <property type="term" value="P:proteolysis"/>
    <property type="evidence" value="ECO:0007669"/>
    <property type="project" value="UniProtKB-KW"/>
</dbReference>
<organism evidence="6 7">
    <name type="scientific">Hyphomicrobium facile</name>
    <dbReference type="NCBI Taxonomy" id="51670"/>
    <lineage>
        <taxon>Bacteria</taxon>
        <taxon>Pseudomonadati</taxon>
        <taxon>Pseudomonadota</taxon>
        <taxon>Alphaproteobacteria</taxon>
        <taxon>Hyphomicrobiales</taxon>
        <taxon>Hyphomicrobiaceae</taxon>
        <taxon>Hyphomicrobium</taxon>
    </lineage>
</organism>
<dbReference type="InterPro" id="IPR051202">
    <property type="entry name" value="Peptidase_C40"/>
</dbReference>
<keyword evidence="7" id="KW-1185">Reference proteome</keyword>
<dbReference type="InterPro" id="IPR000064">
    <property type="entry name" value="NLP_P60_dom"/>
</dbReference>
<protein>
    <submittedName>
        <fullName evidence="6">NlpC/P60 family protein</fullName>
    </submittedName>
</protein>